<evidence type="ECO:0000313" key="8">
    <source>
        <dbReference type="EMBL" id="MFC5754063.1"/>
    </source>
</evidence>
<feature type="DNA-binding region" description="OmpR/PhoB-type" evidence="5">
    <location>
        <begin position="1"/>
        <end position="103"/>
    </location>
</feature>
<evidence type="ECO:0000313" key="9">
    <source>
        <dbReference type="Proteomes" id="UP001596074"/>
    </source>
</evidence>
<dbReference type="PROSITE" id="PS51755">
    <property type="entry name" value="OMPR_PHOB"/>
    <property type="match status" value="1"/>
</dbReference>
<dbReference type="RefSeq" id="WP_378291756.1">
    <property type="nucleotide sequence ID" value="NZ_JBHSON010000134.1"/>
</dbReference>
<feature type="region of interest" description="Disordered" evidence="6">
    <location>
        <begin position="253"/>
        <end position="276"/>
    </location>
</feature>
<dbReference type="InterPro" id="IPR051677">
    <property type="entry name" value="AfsR-DnrI-RedD_regulator"/>
</dbReference>
<dbReference type="SMART" id="SM01043">
    <property type="entry name" value="BTAD"/>
    <property type="match status" value="1"/>
</dbReference>
<keyword evidence="4" id="KW-0804">Transcription</keyword>
<proteinExistence type="inferred from homology"/>
<dbReference type="SUPFAM" id="SSF48452">
    <property type="entry name" value="TPR-like"/>
    <property type="match status" value="3"/>
</dbReference>
<dbReference type="InterPro" id="IPR001867">
    <property type="entry name" value="OmpR/PhoB-type_DNA-bd"/>
</dbReference>
<feature type="compositionally biased region" description="Pro residues" evidence="6">
    <location>
        <begin position="263"/>
        <end position="276"/>
    </location>
</feature>
<evidence type="ECO:0000256" key="1">
    <source>
        <dbReference type="ARBA" id="ARBA00005820"/>
    </source>
</evidence>
<dbReference type="InterPro" id="IPR005158">
    <property type="entry name" value="BTAD"/>
</dbReference>
<gene>
    <name evidence="8" type="ORF">ACFPZN_51310</name>
</gene>
<dbReference type="SUPFAM" id="SSF46894">
    <property type="entry name" value="C-terminal effector domain of the bipartite response regulators"/>
    <property type="match status" value="1"/>
</dbReference>
<dbReference type="Pfam" id="PF13191">
    <property type="entry name" value="AAA_16"/>
    <property type="match status" value="1"/>
</dbReference>
<dbReference type="PANTHER" id="PTHR35807:SF1">
    <property type="entry name" value="TRANSCRIPTIONAL REGULATOR REDD"/>
    <property type="match status" value="1"/>
</dbReference>
<dbReference type="InterPro" id="IPR027417">
    <property type="entry name" value="P-loop_NTPase"/>
</dbReference>
<dbReference type="Gene3D" id="3.40.50.300">
    <property type="entry name" value="P-loop containing nucleotide triphosphate hydrolases"/>
    <property type="match status" value="1"/>
</dbReference>
<dbReference type="SMART" id="SM00028">
    <property type="entry name" value="TPR"/>
    <property type="match status" value="4"/>
</dbReference>
<keyword evidence="2" id="KW-0805">Transcription regulation</keyword>
<dbReference type="InterPro" id="IPR019734">
    <property type="entry name" value="TPR_rpt"/>
</dbReference>
<dbReference type="Pfam" id="PF03704">
    <property type="entry name" value="BTAD"/>
    <property type="match status" value="1"/>
</dbReference>
<comment type="caution">
    <text evidence="8">The sequence shown here is derived from an EMBL/GenBank/DDBJ whole genome shotgun (WGS) entry which is preliminary data.</text>
</comment>
<evidence type="ECO:0000256" key="2">
    <source>
        <dbReference type="ARBA" id="ARBA00023015"/>
    </source>
</evidence>
<evidence type="ECO:0000256" key="5">
    <source>
        <dbReference type="PROSITE-ProRule" id="PRU01091"/>
    </source>
</evidence>
<dbReference type="PANTHER" id="PTHR35807">
    <property type="entry name" value="TRANSCRIPTIONAL REGULATOR REDD-RELATED"/>
    <property type="match status" value="1"/>
</dbReference>
<accession>A0ABW1AHM0</accession>
<keyword evidence="9" id="KW-1185">Reference proteome</keyword>
<feature type="domain" description="OmpR/PhoB-type" evidence="7">
    <location>
        <begin position="1"/>
        <end position="103"/>
    </location>
</feature>
<dbReference type="PRINTS" id="PR00364">
    <property type="entry name" value="DISEASERSIST"/>
</dbReference>
<keyword evidence="3 5" id="KW-0238">DNA-binding</keyword>
<comment type="similarity">
    <text evidence="1">Belongs to the AfsR/DnrI/RedD regulatory family.</text>
</comment>
<sequence length="1016" mass="108840">MNAERLAFGVLGPLLVQVDGAPVTPPRSPILRGLLGVLLAAGDHSVPSLRLVELVWPGRSDEVGPGSVQVGVSRLRQWLRRIDPAPEPRWSLDHDGAGYRLAVPAHTVDLGRFRALVDGAEAAGHAEERAALLESALELWRGPLLADLSVLDFSDPLLRSVAEEVHAAAAGLAAAAAATGRAGPALDRLHALAEAHPLDERLEAGVIELLAADGRSAEALRRYQAYRESVAEELGVDPGERVQAAYLSVLSQESGRRSGPARVPGPPVPAQLPPGVPDFTGRDEQVEALTGLLGARDHSPLALITGMGGVGKTTLALHVAHRLAARFPDGRLYTRLRGPDGAPVDPARVLGGFLGAFGITGQDVPPSLEDRSALFRTVLTGRRVLIVLDDASAEGEVRPLLPAAPGCAAVVTSRLPLAGLEGAGRIELGVFEPGQAVALLGRITGPARVGAEPEAAAEIARLCGYVPLAVRIAGARLAHRRHRTLGWLAETLGDERHRLDELAAGDLAVRASFRLSYLRLPDGTRRLFRLLGLLEAPDFGEWIAAALLDVPYRAGRAHLEALVDAQLLTVTGADPQGRPRLRYHDLVRIYARELALAEDDAGTRNAAVRRALGAWLGLAERAAERVPGPCFATIGGSAPRHRLPAAVAEDLLADPMGWFDTERAALTAAVDQSCALGLDEHAWELAASMAKYLDVRSLTQDLMRTHERAMELCASAGNRLGEAVMLRGLVDVATWIANDRAGDAMGTSYEDSRRLLRLFEEEGERRGMADALVAQCWGLVARGEEELALETARRALRMAEETGHLGGEARAHQVMGVAYGERRPEEAAEHLQRCLELARLHGNPRFEATAMQFLGAAHCLAGRIDIGHELLVDSLRVCHALKDRYAEAFSLLYLAKLYAALGDERALPTAHSVVFLSRRHGMEHHLADSLKVLGELELGAGRSASATTHLEESVRLWRDRGWLAFLAGTLRVLGTAYRTNGDEEAARKNWSEAVSVYEQLGDQEAAAGVGALLNAR</sequence>
<dbReference type="InterPro" id="IPR041664">
    <property type="entry name" value="AAA_16"/>
</dbReference>
<name>A0ABW1AHM0_9ACTN</name>
<dbReference type="Gene3D" id="1.10.10.10">
    <property type="entry name" value="Winged helix-like DNA-binding domain superfamily/Winged helix DNA-binding domain"/>
    <property type="match status" value="1"/>
</dbReference>
<dbReference type="InterPro" id="IPR036388">
    <property type="entry name" value="WH-like_DNA-bd_sf"/>
</dbReference>
<dbReference type="EMBL" id="JBHSON010000134">
    <property type="protein sequence ID" value="MFC5754063.1"/>
    <property type="molecule type" value="Genomic_DNA"/>
</dbReference>
<dbReference type="SUPFAM" id="SSF52540">
    <property type="entry name" value="P-loop containing nucleoside triphosphate hydrolases"/>
    <property type="match status" value="1"/>
</dbReference>
<dbReference type="Proteomes" id="UP001596074">
    <property type="component" value="Unassembled WGS sequence"/>
</dbReference>
<protein>
    <submittedName>
        <fullName evidence="8">BTAD domain-containing putative transcriptional regulator</fullName>
    </submittedName>
</protein>
<organism evidence="8 9">
    <name type="scientific">Actinomadura rugatobispora</name>
    <dbReference type="NCBI Taxonomy" id="1994"/>
    <lineage>
        <taxon>Bacteria</taxon>
        <taxon>Bacillati</taxon>
        <taxon>Actinomycetota</taxon>
        <taxon>Actinomycetes</taxon>
        <taxon>Streptosporangiales</taxon>
        <taxon>Thermomonosporaceae</taxon>
        <taxon>Actinomadura</taxon>
    </lineage>
</organism>
<evidence type="ECO:0000256" key="3">
    <source>
        <dbReference type="ARBA" id="ARBA00023125"/>
    </source>
</evidence>
<evidence type="ECO:0000259" key="7">
    <source>
        <dbReference type="PROSITE" id="PS51755"/>
    </source>
</evidence>
<dbReference type="InterPro" id="IPR016032">
    <property type="entry name" value="Sig_transdc_resp-reg_C-effctor"/>
</dbReference>
<dbReference type="InterPro" id="IPR011990">
    <property type="entry name" value="TPR-like_helical_dom_sf"/>
</dbReference>
<dbReference type="Gene3D" id="1.25.40.10">
    <property type="entry name" value="Tetratricopeptide repeat domain"/>
    <property type="match status" value="3"/>
</dbReference>
<evidence type="ECO:0000256" key="6">
    <source>
        <dbReference type="SAM" id="MobiDB-lite"/>
    </source>
</evidence>
<reference evidence="9" key="1">
    <citation type="journal article" date="2019" name="Int. J. Syst. Evol. Microbiol.">
        <title>The Global Catalogue of Microorganisms (GCM) 10K type strain sequencing project: providing services to taxonomists for standard genome sequencing and annotation.</title>
        <authorList>
            <consortium name="The Broad Institute Genomics Platform"/>
            <consortium name="The Broad Institute Genome Sequencing Center for Infectious Disease"/>
            <person name="Wu L."/>
            <person name="Ma J."/>
        </authorList>
    </citation>
    <scope>NUCLEOTIDE SEQUENCE [LARGE SCALE GENOMIC DNA]</scope>
    <source>
        <strain evidence="9">KCTC 42087</strain>
    </source>
</reference>
<evidence type="ECO:0000256" key="4">
    <source>
        <dbReference type="ARBA" id="ARBA00023163"/>
    </source>
</evidence>